<protein>
    <submittedName>
        <fullName evidence="1">Putative 6-pyruvoyl-tetrahydropterin synthase</fullName>
    </submittedName>
</protein>
<organism evidence="1 2">
    <name type="scientific">Rhodococcus ruber</name>
    <dbReference type="NCBI Taxonomy" id="1830"/>
    <lineage>
        <taxon>Bacteria</taxon>
        <taxon>Bacillati</taxon>
        <taxon>Actinomycetota</taxon>
        <taxon>Actinomycetes</taxon>
        <taxon>Mycobacteriales</taxon>
        <taxon>Nocardiaceae</taxon>
        <taxon>Rhodococcus</taxon>
    </lineage>
</organism>
<dbReference type="Proteomes" id="UP000042997">
    <property type="component" value="Unassembled WGS sequence"/>
</dbReference>
<evidence type="ECO:0000313" key="1">
    <source>
        <dbReference type="EMBL" id="CDZ89761.1"/>
    </source>
</evidence>
<gene>
    <name evidence="1" type="ORF">RHRU231_560015</name>
</gene>
<evidence type="ECO:0000313" key="2">
    <source>
        <dbReference type="Proteomes" id="UP000042997"/>
    </source>
</evidence>
<dbReference type="AntiFam" id="ANF00142">
    <property type="entry name" value="Shadow ORF (opposite yadG)"/>
</dbReference>
<proteinExistence type="predicted"/>
<dbReference type="AlphaFoldDB" id="A0A098BPW0"/>
<name>A0A098BPW0_9NOCA</name>
<dbReference type="AntiFam" id="ANF00095">
    <property type="entry name" value="Shadow ORF (opposite ABC transporters)"/>
</dbReference>
<reference evidence="1 2" key="1">
    <citation type="journal article" date="2014" name="Genome Announc.">
        <title>Draft Genome Sequence of Propane- and Butane-Oxidizing Actinobacterium Rhodococcus ruber IEGM 231.</title>
        <authorList>
            <person name="Ivshina I.B."/>
            <person name="Kuyukina M.S."/>
            <person name="Krivoruchko A.V."/>
            <person name="Barbe V."/>
            <person name="Fischer C."/>
        </authorList>
    </citation>
    <scope>NUCLEOTIDE SEQUENCE [LARGE SCALE GENOMIC DNA]</scope>
</reference>
<dbReference type="EMBL" id="CCSD01000068">
    <property type="protein sequence ID" value="CDZ89761.1"/>
    <property type="molecule type" value="Genomic_DNA"/>
</dbReference>
<sequence>MPFGRTSEDFGQEGAGAILGGPVENLRGRTLFDDDAAVHEHDGVGNLTREADLVGDDHQGRTVAGQVADHLEHLADQFGVERGGRLVEQDHGRAQREGAGDGDPLLLPTGQLFGVVVDLVADADPVEQFAGERLDLGAVAALRGDRRLDHVLEHGQVREEVEVLEHESDARPLTEDVPLAHLVQLVAPAAVADEFAVDADRAAVDLLEVVEGAQQGGLAGAGGAEDHRDLALADLQVDTSQDLEGSERLVHAPDVDGVRGGIDRRGHRVAPRGAAIPESRISRNLATVFCQGVSGRARDEPRA</sequence>
<accession>A0A098BPW0</accession>